<dbReference type="Proteomes" id="UP000199438">
    <property type="component" value="Unassembled WGS sequence"/>
</dbReference>
<keyword evidence="10" id="KW-1185">Reference proteome</keyword>
<dbReference type="PROSITE" id="PS50005">
    <property type="entry name" value="TPR"/>
    <property type="match status" value="2"/>
</dbReference>
<dbReference type="SMART" id="SM00028">
    <property type="entry name" value="TPR"/>
    <property type="match status" value="4"/>
</dbReference>
<keyword evidence="4 8" id="KW-0802">TPR repeat</keyword>
<dbReference type="GO" id="GO:0016020">
    <property type="term" value="C:membrane"/>
    <property type="evidence" value="ECO:0007669"/>
    <property type="project" value="UniProtKB-SubCell"/>
</dbReference>
<evidence type="ECO:0000256" key="8">
    <source>
        <dbReference type="PROSITE-ProRule" id="PRU00339"/>
    </source>
</evidence>
<protein>
    <submittedName>
        <fullName evidence="9">Tetratricopeptide repeat-containing protein</fullName>
    </submittedName>
</protein>
<gene>
    <name evidence="9" type="ORF">SAMN04487907_1301</name>
</gene>
<evidence type="ECO:0000256" key="7">
    <source>
        <dbReference type="ARBA" id="ARBA00038030"/>
    </source>
</evidence>
<dbReference type="RefSeq" id="WP_092545207.1">
    <property type="nucleotide sequence ID" value="NZ_FOKV01000030.1"/>
</dbReference>
<sequence>MNKLISLVFLFISLITFGQTYEEKIAKKSCECISKDSETENLNDLLKKCIVSSKIDVENNDTSEKDNRQFTVEGIRKTFSDVSKLVIEECPSLRTKVFEKKKQEFYRLSDNQKANEYFEKGNQLQDKEQFKLAIEQYEKAIKKDKKFVMAYDHLGVAYRMKNDLNKAIKTYKKSLEIFPEGDFALLNIAAIYSMKENETEAQNFYQNLINFYPENPEGYYGNGKTNLILGNNEIALKNTLESIILYKNQNSNKISDAENLLNFVHAKMKEDKELDKFNEIIKEYNFELKE</sequence>
<dbReference type="InterPro" id="IPR019734">
    <property type="entry name" value="TPR_rpt"/>
</dbReference>
<organism evidence="9 10">
    <name type="scientific">Zunongwangia mangrovi</name>
    <dbReference type="NCBI Taxonomy" id="1334022"/>
    <lineage>
        <taxon>Bacteria</taxon>
        <taxon>Pseudomonadati</taxon>
        <taxon>Bacteroidota</taxon>
        <taxon>Flavobacteriia</taxon>
        <taxon>Flavobacteriales</taxon>
        <taxon>Flavobacteriaceae</taxon>
        <taxon>Zunongwangia</taxon>
    </lineage>
</organism>
<dbReference type="EMBL" id="FOKV01000030">
    <property type="protein sequence ID" value="SFC96086.1"/>
    <property type="molecule type" value="Genomic_DNA"/>
</dbReference>
<dbReference type="Pfam" id="PF13174">
    <property type="entry name" value="TPR_6"/>
    <property type="match status" value="1"/>
</dbReference>
<dbReference type="SUPFAM" id="SSF48452">
    <property type="entry name" value="TPR-like"/>
    <property type="match status" value="1"/>
</dbReference>
<dbReference type="Gene3D" id="1.25.40.10">
    <property type="entry name" value="Tetratricopeptide repeat domain"/>
    <property type="match status" value="1"/>
</dbReference>
<evidence type="ECO:0000256" key="1">
    <source>
        <dbReference type="ARBA" id="ARBA00004167"/>
    </source>
</evidence>
<dbReference type="AlphaFoldDB" id="A0A1I1NFC1"/>
<evidence type="ECO:0000256" key="6">
    <source>
        <dbReference type="ARBA" id="ARBA00023136"/>
    </source>
</evidence>
<comment type="subcellular location">
    <subcellularLocation>
        <location evidence="1">Membrane</location>
        <topology evidence="1">Single-pass membrane protein</topology>
    </subcellularLocation>
</comment>
<dbReference type="OrthoDB" id="9811837at2"/>
<comment type="similarity">
    <text evidence="7">Belongs to the Tom70 family.</text>
</comment>
<dbReference type="InterPro" id="IPR013105">
    <property type="entry name" value="TPR_2"/>
</dbReference>
<keyword evidence="5" id="KW-1133">Transmembrane helix</keyword>
<feature type="repeat" description="TPR" evidence="8">
    <location>
        <begin position="148"/>
        <end position="181"/>
    </location>
</feature>
<feature type="repeat" description="TPR" evidence="8">
    <location>
        <begin position="114"/>
        <end position="147"/>
    </location>
</feature>
<accession>A0A1I1NFC1</accession>
<evidence type="ECO:0000313" key="9">
    <source>
        <dbReference type="EMBL" id="SFC96086.1"/>
    </source>
</evidence>
<name>A0A1I1NFC1_9FLAO</name>
<dbReference type="PANTHER" id="PTHR46208:SF1">
    <property type="entry name" value="MITOCHONDRIAL IMPORT RECEPTOR SUBUNIT TOM70"/>
    <property type="match status" value="1"/>
</dbReference>
<keyword evidence="3" id="KW-0677">Repeat</keyword>
<dbReference type="STRING" id="1334022.SAMN04487907_1301"/>
<reference evidence="10" key="1">
    <citation type="submission" date="2016-10" db="EMBL/GenBank/DDBJ databases">
        <authorList>
            <person name="Varghese N."/>
            <person name="Submissions S."/>
        </authorList>
    </citation>
    <scope>NUCLEOTIDE SEQUENCE [LARGE SCALE GENOMIC DNA]</scope>
    <source>
        <strain evidence="10">DSM 24499</strain>
    </source>
</reference>
<proteinExistence type="inferred from homology"/>
<dbReference type="PANTHER" id="PTHR46208">
    <property type="entry name" value="MITOCHONDRIAL IMPORT RECEPTOR SUBUNIT TOM70"/>
    <property type="match status" value="1"/>
</dbReference>
<dbReference type="PROSITE" id="PS50293">
    <property type="entry name" value="TPR_REGION"/>
    <property type="match status" value="1"/>
</dbReference>
<keyword evidence="2" id="KW-0812">Transmembrane</keyword>
<evidence type="ECO:0000256" key="5">
    <source>
        <dbReference type="ARBA" id="ARBA00022989"/>
    </source>
</evidence>
<evidence type="ECO:0000313" key="10">
    <source>
        <dbReference type="Proteomes" id="UP000199438"/>
    </source>
</evidence>
<dbReference type="Pfam" id="PF07719">
    <property type="entry name" value="TPR_2"/>
    <property type="match status" value="1"/>
</dbReference>
<evidence type="ECO:0000256" key="3">
    <source>
        <dbReference type="ARBA" id="ARBA00022737"/>
    </source>
</evidence>
<keyword evidence="6" id="KW-0472">Membrane</keyword>
<dbReference type="InterPro" id="IPR011990">
    <property type="entry name" value="TPR-like_helical_dom_sf"/>
</dbReference>
<evidence type="ECO:0000256" key="4">
    <source>
        <dbReference type="ARBA" id="ARBA00022803"/>
    </source>
</evidence>
<evidence type="ECO:0000256" key="2">
    <source>
        <dbReference type="ARBA" id="ARBA00022692"/>
    </source>
</evidence>